<gene>
    <name evidence="2" type="ORF">AZE42_07288</name>
</gene>
<comment type="caution">
    <text evidence="2">The sequence shown here is derived from an EMBL/GenBank/DDBJ whole genome shotgun (WGS) entry which is preliminary data.</text>
</comment>
<accession>A0A1J8Q9Z2</accession>
<organism evidence="2 3">
    <name type="scientific">Rhizopogon vesiculosus</name>
    <dbReference type="NCBI Taxonomy" id="180088"/>
    <lineage>
        <taxon>Eukaryota</taxon>
        <taxon>Fungi</taxon>
        <taxon>Dikarya</taxon>
        <taxon>Basidiomycota</taxon>
        <taxon>Agaricomycotina</taxon>
        <taxon>Agaricomycetes</taxon>
        <taxon>Agaricomycetidae</taxon>
        <taxon>Boletales</taxon>
        <taxon>Suillineae</taxon>
        <taxon>Rhizopogonaceae</taxon>
        <taxon>Rhizopogon</taxon>
    </lineage>
</organism>
<feature type="region of interest" description="Disordered" evidence="1">
    <location>
        <begin position="1"/>
        <end position="36"/>
    </location>
</feature>
<feature type="region of interest" description="Disordered" evidence="1">
    <location>
        <begin position="231"/>
        <end position="284"/>
    </location>
</feature>
<name>A0A1J8Q9Z2_9AGAM</name>
<evidence type="ECO:0000313" key="3">
    <source>
        <dbReference type="Proteomes" id="UP000183567"/>
    </source>
</evidence>
<feature type="compositionally biased region" description="Polar residues" evidence="1">
    <location>
        <begin position="14"/>
        <end position="33"/>
    </location>
</feature>
<reference evidence="2 3" key="1">
    <citation type="submission" date="2016-03" db="EMBL/GenBank/DDBJ databases">
        <title>Comparative genomics of the ectomycorrhizal sister species Rhizopogon vinicolor and Rhizopogon vesiculosus (Basidiomycota: Boletales) reveals a divergence of the mating type B locus.</title>
        <authorList>
            <person name="Mujic A.B."/>
            <person name="Kuo A."/>
            <person name="Tritt A."/>
            <person name="Lipzen A."/>
            <person name="Chen C."/>
            <person name="Johnson J."/>
            <person name="Sharma A."/>
            <person name="Barry K."/>
            <person name="Grigoriev I.V."/>
            <person name="Spatafora J.W."/>
        </authorList>
    </citation>
    <scope>NUCLEOTIDE SEQUENCE [LARGE SCALE GENOMIC DNA]</scope>
    <source>
        <strain evidence="2 3">AM-OR11-056</strain>
    </source>
</reference>
<feature type="region of interest" description="Disordered" evidence="1">
    <location>
        <begin position="62"/>
        <end position="96"/>
    </location>
</feature>
<keyword evidence="3" id="KW-1185">Reference proteome</keyword>
<evidence type="ECO:0000256" key="1">
    <source>
        <dbReference type="SAM" id="MobiDB-lite"/>
    </source>
</evidence>
<sequence>MIEQCISRLPPAAATTNNDSALASTPSPSQSSFDEVATFPRVTARKATAPAPVSVAAHNLTPEEELDATSRVKRTTPNKALSSSERPTKRARYTTSVAPPRPTKCWSLVDKLDKYSLSEARKVLHECLLCESRNKLCLTVMKKGVIQNCCIHCISGHSKCEWKKGHFEKNFAYREESSSFCDLVGTAEPSEGATTCVSVPTMTPAHTRPVINIPDHPVKAVIRPPCGPKSAITRRLSGSHTHVSPRPRPPATSPSRPLPSVGAGDAQPARGEEILKVPPRPSFTSSVVDAAATDIADKARSMRYKAILESLRAVPKIKAEVN</sequence>
<proteinExistence type="predicted"/>
<protein>
    <submittedName>
        <fullName evidence="2">Uncharacterized protein</fullName>
    </submittedName>
</protein>
<dbReference type="OrthoDB" id="10352679at2759"/>
<dbReference type="AlphaFoldDB" id="A0A1J8Q9Z2"/>
<dbReference type="Proteomes" id="UP000183567">
    <property type="component" value="Unassembled WGS sequence"/>
</dbReference>
<evidence type="ECO:0000313" key="2">
    <source>
        <dbReference type="EMBL" id="OJA10088.1"/>
    </source>
</evidence>
<dbReference type="EMBL" id="LVVM01005619">
    <property type="protein sequence ID" value="OJA10088.1"/>
    <property type="molecule type" value="Genomic_DNA"/>
</dbReference>